<accession>A0A518H1D4</accession>
<name>A0A518H1D4_9BACT</name>
<reference evidence="1 2" key="1">
    <citation type="submission" date="2019-02" db="EMBL/GenBank/DDBJ databases">
        <title>Deep-cultivation of Planctomycetes and their phenomic and genomic characterization uncovers novel biology.</title>
        <authorList>
            <person name="Wiegand S."/>
            <person name="Jogler M."/>
            <person name="Boedeker C."/>
            <person name="Pinto D."/>
            <person name="Vollmers J."/>
            <person name="Rivas-Marin E."/>
            <person name="Kohn T."/>
            <person name="Peeters S.H."/>
            <person name="Heuer A."/>
            <person name="Rast P."/>
            <person name="Oberbeckmann S."/>
            <person name="Bunk B."/>
            <person name="Jeske O."/>
            <person name="Meyerdierks A."/>
            <person name="Storesund J.E."/>
            <person name="Kallscheuer N."/>
            <person name="Luecker S."/>
            <person name="Lage O.M."/>
            <person name="Pohl T."/>
            <person name="Merkel B.J."/>
            <person name="Hornburger P."/>
            <person name="Mueller R.-W."/>
            <person name="Bruemmer F."/>
            <person name="Labrenz M."/>
            <person name="Spormann A.M."/>
            <person name="Op den Camp H."/>
            <person name="Overmann J."/>
            <person name="Amann R."/>
            <person name="Jetten M.S.M."/>
            <person name="Mascher T."/>
            <person name="Medema M.H."/>
            <person name="Devos D.P."/>
            <person name="Kaster A.-K."/>
            <person name="Ovreas L."/>
            <person name="Rohde M."/>
            <person name="Galperin M.Y."/>
            <person name="Jogler C."/>
        </authorList>
    </citation>
    <scope>NUCLEOTIDE SEQUENCE [LARGE SCALE GENOMIC DNA]</scope>
    <source>
        <strain evidence="1 2">ElP</strain>
    </source>
</reference>
<gene>
    <name evidence="1" type="ORF">ElP_25270</name>
</gene>
<sequence>MLLAITLARFAGAQATAPPPRAAGIDAILVADTSNGPEGTGANLFLLERMFEMVRDMGYDVTVTVLSEDRATPGAIVHSIRRLDPGRMRNRTLFVYYAGHGGTDPRTGHFLRTPWGDLSRAVLLAEVRARSPRLSLGITDCCSTRATFKGFLPRVPSPPERRAVEHLLLQHVGCVDMNASSYQPERWLYQAAFYDPTGGIFTRAFVSIFDPIPQPAPQVGPVAAGEPDHGGYYRRFHADHPAHHDRNEDGFIDWTEARGYLDATVSASFQGFRAEVRSGRILEMANAADRRLLDS</sequence>
<dbReference type="OrthoDB" id="7064038at2"/>
<dbReference type="EMBL" id="CP036426">
    <property type="protein sequence ID" value="QDV34636.1"/>
    <property type="molecule type" value="Genomic_DNA"/>
</dbReference>
<evidence type="ECO:0008006" key="3">
    <source>
        <dbReference type="Google" id="ProtNLM"/>
    </source>
</evidence>
<proteinExistence type="predicted"/>
<organism evidence="1 2">
    <name type="scientific">Tautonia plasticadhaerens</name>
    <dbReference type="NCBI Taxonomy" id="2527974"/>
    <lineage>
        <taxon>Bacteria</taxon>
        <taxon>Pseudomonadati</taxon>
        <taxon>Planctomycetota</taxon>
        <taxon>Planctomycetia</taxon>
        <taxon>Isosphaerales</taxon>
        <taxon>Isosphaeraceae</taxon>
        <taxon>Tautonia</taxon>
    </lineage>
</organism>
<protein>
    <recommendedName>
        <fullName evidence="3">Caspase domain protein</fullName>
    </recommendedName>
</protein>
<dbReference type="Gene3D" id="3.40.50.1460">
    <property type="match status" value="1"/>
</dbReference>
<keyword evidence="2" id="KW-1185">Reference proteome</keyword>
<dbReference type="RefSeq" id="WP_145269661.1">
    <property type="nucleotide sequence ID" value="NZ_CP036426.1"/>
</dbReference>
<dbReference type="Proteomes" id="UP000317835">
    <property type="component" value="Chromosome"/>
</dbReference>
<evidence type="ECO:0000313" key="2">
    <source>
        <dbReference type="Proteomes" id="UP000317835"/>
    </source>
</evidence>
<dbReference type="KEGG" id="tpla:ElP_25270"/>
<evidence type="ECO:0000313" key="1">
    <source>
        <dbReference type="EMBL" id="QDV34636.1"/>
    </source>
</evidence>
<dbReference type="AlphaFoldDB" id="A0A518H1D4"/>